<feature type="chain" id="PRO_5008286951" evidence="13">
    <location>
        <begin position="20"/>
        <end position="1009"/>
    </location>
</feature>
<dbReference type="PANTHER" id="PTHR32552">
    <property type="entry name" value="FERRICHROME IRON RECEPTOR-RELATED"/>
    <property type="match status" value="1"/>
</dbReference>
<organism evidence="15 16">
    <name type="scientific">Flavobacterium succinicans</name>
    <dbReference type="NCBI Taxonomy" id="29536"/>
    <lineage>
        <taxon>Bacteria</taxon>
        <taxon>Pseudomonadati</taxon>
        <taxon>Bacteroidota</taxon>
        <taxon>Flavobacteriia</taxon>
        <taxon>Flavobacteriales</taxon>
        <taxon>Flavobacteriaceae</taxon>
        <taxon>Flavobacterium</taxon>
    </lineage>
</organism>
<dbReference type="EMBL" id="JMTM01000017">
    <property type="protein sequence ID" value="OAZ05165.1"/>
    <property type="molecule type" value="Genomic_DNA"/>
</dbReference>
<dbReference type="Gene3D" id="2.60.40.1120">
    <property type="entry name" value="Carboxypeptidase-like, regulatory domain"/>
    <property type="match status" value="1"/>
</dbReference>
<gene>
    <name evidence="15" type="ORF">FLB_10170</name>
</gene>
<comment type="caution">
    <text evidence="15">The sequence shown here is derived from an EMBL/GenBank/DDBJ whole genome shotgun (WGS) entry which is preliminary data.</text>
</comment>
<dbReference type="InterPro" id="IPR023996">
    <property type="entry name" value="TonB-dep_OMP_SusC/RagA"/>
</dbReference>
<evidence type="ECO:0000256" key="11">
    <source>
        <dbReference type="PROSITE-ProRule" id="PRU01360"/>
    </source>
</evidence>
<evidence type="ECO:0000256" key="8">
    <source>
        <dbReference type="ARBA" id="ARBA00023065"/>
    </source>
</evidence>
<dbReference type="InterPro" id="IPR039426">
    <property type="entry name" value="TonB-dep_rcpt-like"/>
</dbReference>
<evidence type="ECO:0000256" key="1">
    <source>
        <dbReference type="ARBA" id="ARBA00004571"/>
    </source>
</evidence>
<comment type="subcellular location">
    <subcellularLocation>
        <location evidence="1 11">Cell outer membrane</location>
        <topology evidence="1 11">Multi-pass membrane protein</topology>
    </subcellularLocation>
</comment>
<reference evidence="15 16" key="1">
    <citation type="submission" date="2016-06" db="EMBL/GenBank/DDBJ databases">
        <title>Draft genome sequence of Flavobacterium succinicans strain DD5b.</title>
        <authorList>
            <person name="Poehlein A."/>
            <person name="Daniel R."/>
            <person name="Simeonova D.D."/>
        </authorList>
    </citation>
    <scope>NUCLEOTIDE SEQUENCE [LARGE SCALE GENOMIC DNA]</scope>
    <source>
        <strain evidence="15 16">DD5b</strain>
    </source>
</reference>
<dbReference type="Pfam" id="PF13715">
    <property type="entry name" value="CarbopepD_reg_2"/>
    <property type="match status" value="1"/>
</dbReference>
<proteinExistence type="inferred from homology"/>
<dbReference type="OrthoDB" id="9768177at2"/>
<evidence type="ECO:0000259" key="14">
    <source>
        <dbReference type="Pfam" id="PF07715"/>
    </source>
</evidence>
<dbReference type="SUPFAM" id="SSF49464">
    <property type="entry name" value="Carboxypeptidase regulatory domain-like"/>
    <property type="match status" value="1"/>
</dbReference>
<name>A0A199XU45_9FLAO</name>
<dbReference type="Gene3D" id="2.40.170.20">
    <property type="entry name" value="TonB-dependent receptor, beta-barrel domain"/>
    <property type="match status" value="1"/>
</dbReference>
<dbReference type="GO" id="GO:0009279">
    <property type="term" value="C:cell outer membrane"/>
    <property type="evidence" value="ECO:0007669"/>
    <property type="project" value="UniProtKB-SubCell"/>
</dbReference>
<keyword evidence="9 11" id="KW-0472">Membrane</keyword>
<dbReference type="AlphaFoldDB" id="A0A199XU45"/>
<keyword evidence="2 11" id="KW-0813">Transport</keyword>
<feature type="region of interest" description="Disordered" evidence="12">
    <location>
        <begin position="190"/>
        <end position="211"/>
    </location>
</feature>
<dbReference type="RefSeq" id="WP_064714841.1">
    <property type="nucleotide sequence ID" value="NZ_JMTM01000017.1"/>
</dbReference>
<dbReference type="Proteomes" id="UP000093807">
    <property type="component" value="Unassembled WGS sequence"/>
</dbReference>
<dbReference type="InterPro" id="IPR036942">
    <property type="entry name" value="Beta-barrel_TonB_sf"/>
</dbReference>
<dbReference type="InterPro" id="IPR012910">
    <property type="entry name" value="Plug_dom"/>
</dbReference>
<evidence type="ECO:0000256" key="5">
    <source>
        <dbReference type="ARBA" id="ARBA00022692"/>
    </source>
</evidence>
<dbReference type="PROSITE" id="PS52016">
    <property type="entry name" value="TONB_DEPENDENT_REC_3"/>
    <property type="match status" value="1"/>
</dbReference>
<keyword evidence="8" id="KW-0406">Ion transport</keyword>
<evidence type="ECO:0000256" key="3">
    <source>
        <dbReference type="ARBA" id="ARBA00022452"/>
    </source>
</evidence>
<dbReference type="PATRIC" id="fig|29536.5.peg.1047"/>
<evidence type="ECO:0000256" key="10">
    <source>
        <dbReference type="ARBA" id="ARBA00023237"/>
    </source>
</evidence>
<sequence>MKQILLIVMIIFASQLSFAQVKTLKGTVIDGSGAPIPSANVQVQGESKGTTTDFDGSFAIQVNVGKTLVVSYLGYETKSVVVGDADSIRVILKSDATTALTEVVVTSLGIKKTRKSLTYAAQELKGEELTRSKDANLVNTIAGKIAGVNVVKSAGGTGGSTKVTIRGNSSVLNNQPLYVIDGIPMLNTSSSQPNDSFGSTQGGNRDGGDVASLINPEDYEGMTILKGASAAALYGSQGARGVIMLTSKKIKEGTSFVRASSNTTFESAAYLPKFQTDYIAKPGANESWGAQQKVKDHVKDFFRTGSTQISAINFGTASKNSSSYLSYANTTSNGIIPTNSLKKHNFGLKQTFRLLDDKLVINANVNYVAQEIANRPTSGLYFNPLTGVYLLPRGADFNNYKENFEVYDPVRNLMGQNWVGSRDIWQNPYWGLNRNKSEDTNHYFNGALGVNYKANKWLSIGSRFNYDKIDSKFEKFIYATTEGTLSHPNGRYILINNTSAQKYGDLIATINTKINDDLSFNANIGASITDRHLNDEQVMDSNPSGLKIANWFTLHNFNDTRGIFQNYGERRQTQSLFASATIGFRDYLYADVTARKDWSSSLVNAEQAPVYPSLGVTTLLSEIIDFPSYVSFAKIRASVAAVGNDIPNFVSSPVNLYTAADPDNTKPTFGPQAGTKLKAERQNSFEIGTEWRFLENRIGLELTYYNNTTKNQLLSIPAPATNPEGYQNYIFNSGVIKNSGIEAVLFAKIIKSDGFEWDANVNYSMNRNKVTDLPDNLGGVVVLTPAGVNNYRYALYNNQAFGVIEGVKMKRDDQGRVMLNADGTIQKTGLEKVGNANPDFMIGFQNSFKLGNYFLNFTIDGRFGGDVMSLTQAINDEFGVSKATGDARNAGGVAINAVYPNGSAYVGKYPADSYYTQTGGRAGATGEYVYDATNVSLRELSLGYTFKLSENKFLKAASLSVVGRNLLFFYKNAPFDPNISLSTGNGLQGVDVFGMPSTRSIGLNLNVTF</sequence>
<keyword evidence="6 13" id="KW-0732">Signal</keyword>
<dbReference type="PANTHER" id="PTHR32552:SF68">
    <property type="entry name" value="FERRICHROME OUTER MEMBRANE TRANSPORTER_PHAGE RECEPTOR"/>
    <property type="match status" value="1"/>
</dbReference>
<dbReference type="InterPro" id="IPR037066">
    <property type="entry name" value="Plug_dom_sf"/>
</dbReference>
<feature type="signal peptide" evidence="13">
    <location>
        <begin position="1"/>
        <end position="19"/>
    </location>
</feature>
<accession>A0A199XU45</accession>
<keyword evidence="15" id="KW-0675">Receptor</keyword>
<evidence type="ECO:0000256" key="7">
    <source>
        <dbReference type="ARBA" id="ARBA00023004"/>
    </source>
</evidence>
<evidence type="ECO:0000313" key="15">
    <source>
        <dbReference type="EMBL" id="OAZ05165.1"/>
    </source>
</evidence>
<protein>
    <submittedName>
        <fullName evidence="15">TonB-dependent receptor plug domain protein</fullName>
    </submittedName>
</protein>
<dbReference type="Pfam" id="PF07715">
    <property type="entry name" value="Plug"/>
    <property type="match status" value="1"/>
</dbReference>
<comment type="similarity">
    <text evidence="11">Belongs to the TonB-dependent receptor family.</text>
</comment>
<keyword evidence="5 11" id="KW-0812">Transmembrane</keyword>
<dbReference type="SUPFAM" id="SSF56935">
    <property type="entry name" value="Porins"/>
    <property type="match status" value="1"/>
</dbReference>
<feature type="compositionally biased region" description="Polar residues" evidence="12">
    <location>
        <begin position="190"/>
        <end position="199"/>
    </location>
</feature>
<evidence type="ECO:0000256" key="2">
    <source>
        <dbReference type="ARBA" id="ARBA00022448"/>
    </source>
</evidence>
<dbReference type="InterPro" id="IPR008969">
    <property type="entry name" value="CarboxyPept-like_regulatory"/>
</dbReference>
<evidence type="ECO:0000256" key="12">
    <source>
        <dbReference type="SAM" id="MobiDB-lite"/>
    </source>
</evidence>
<evidence type="ECO:0000256" key="13">
    <source>
        <dbReference type="SAM" id="SignalP"/>
    </source>
</evidence>
<evidence type="ECO:0000256" key="9">
    <source>
        <dbReference type="ARBA" id="ARBA00023136"/>
    </source>
</evidence>
<feature type="domain" description="TonB-dependent receptor plug" evidence="14">
    <location>
        <begin position="115"/>
        <end position="242"/>
    </location>
</feature>
<keyword evidence="3 11" id="KW-1134">Transmembrane beta strand</keyword>
<dbReference type="GO" id="GO:0015344">
    <property type="term" value="F:siderophore uptake transmembrane transporter activity"/>
    <property type="evidence" value="ECO:0007669"/>
    <property type="project" value="TreeGrafter"/>
</dbReference>
<dbReference type="Gene3D" id="2.170.130.10">
    <property type="entry name" value="TonB-dependent receptor, plug domain"/>
    <property type="match status" value="1"/>
</dbReference>
<evidence type="ECO:0000256" key="6">
    <source>
        <dbReference type="ARBA" id="ARBA00022729"/>
    </source>
</evidence>
<evidence type="ECO:0000313" key="16">
    <source>
        <dbReference type="Proteomes" id="UP000093807"/>
    </source>
</evidence>
<evidence type="ECO:0000256" key="4">
    <source>
        <dbReference type="ARBA" id="ARBA00022496"/>
    </source>
</evidence>
<keyword evidence="4" id="KW-0410">Iron transport</keyword>
<dbReference type="NCBIfam" id="TIGR04056">
    <property type="entry name" value="OMP_RagA_SusC"/>
    <property type="match status" value="1"/>
</dbReference>
<keyword evidence="16" id="KW-1185">Reference proteome</keyword>
<keyword evidence="7" id="KW-0408">Iron</keyword>
<keyword evidence="10 11" id="KW-0998">Cell outer membrane</keyword>